<gene>
    <name evidence="2" type="ORF">MDOR_14030</name>
</gene>
<dbReference type="Proteomes" id="UP000467201">
    <property type="component" value="Chromosome"/>
</dbReference>
<evidence type="ECO:0000313" key="2">
    <source>
        <dbReference type="EMBL" id="BBZ07234.1"/>
    </source>
</evidence>
<proteinExistence type="predicted"/>
<evidence type="ECO:0000256" key="1">
    <source>
        <dbReference type="SAM" id="MobiDB-lite"/>
    </source>
</evidence>
<organism evidence="2 3">
    <name type="scientific">Mycolicibacterium doricum</name>
    <dbReference type="NCBI Taxonomy" id="126673"/>
    <lineage>
        <taxon>Bacteria</taxon>
        <taxon>Bacillati</taxon>
        <taxon>Actinomycetota</taxon>
        <taxon>Actinomycetes</taxon>
        <taxon>Mycobacteriales</taxon>
        <taxon>Mycobacteriaceae</taxon>
        <taxon>Mycolicibacterium</taxon>
    </lineage>
</organism>
<dbReference type="KEGG" id="mdr:MDOR_14030"/>
<dbReference type="EMBL" id="AP022605">
    <property type="protein sequence ID" value="BBZ07234.1"/>
    <property type="molecule type" value="Genomic_DNA"/>
</dbReference>
<protein>
    <submittedName>
        <fullName evidence="2">Uncharacterized protein</fullName>
    </submittedName>
</protein>
<name>A0A7I7VPM4_9MYCO</name>
<feature type="region of interest" description="Disordered" evidence="1">
    <location>
        <begin position="1"/>
        <end position="27"/>
    </location>
</feature>
<feature type="region of interest" description="Disordered" evidence="1">
    <location>
        <begin position="104"/>
        <end position="132"/>
    </location>
</feature>
<sequence>MSPNALRTASSRRRAKGVKSSETYTADASMRFTTARNPLLRAPAHYEQPAAELLAQLAQCVVQVLPPARTRRPVQSRVQDVAGEHLTAALRRIDQCRQIAQPQIAAEPQHRGHDLGSAPMPEAGNPAPMTEL</sequence>
<reference evidence="2 3" key="1">
    <citation type="journal article" date="2019" name="Emerg. Microbes Infect.">
        <title>Comprehensive subspecies identification of 175 nontuberculous mycobacteria species based on 7547 genomic profiles.</title>
        <authorList>
            <person name="Matsumoto Y."/>
            <person name="Kinjo T."/>
            <person name="Motooka D."/>
            <person name="Nabeya D."/>
            <person name="Jung N."/>
            <person name="Uechi K."/>
            <person name="Horii T."/>
            <person name="Iida T."/>
            <person name="Fujita J."/>
            <person name="Nakamura S."/>
        </authorList>
    </citation>
    <scope>NUCLEOTIDE SEQUENCE [LARGE SCALE GENOMIC DNA]</scope>
    <source>
        <strain evidence="2 3">JCM 12405</strain>
    </source>
</reference>
<dbReference type="AlphaFoldDB" id="A0A7I7VPM4"/>
<accession>A0A7I7VPM4</accession>
<evidence type="ECO:0000313" key="3">
    <source>
        <dbReference type="Proteomes" id="UP000467201"/>
    </source>
</evidence>